<feature type="region of interest" description="Disordered" evidence="1">
    <location>
        <begin position="79"/>
        <end position="102"/>
    </location>
</feature>
<name>A0A0B1RDI1_9GAMM</name>
<evidence type="ECO:0000313" key="2">
    <source>
        <dbReference type="EMBL" id="KHJ69711.1"/>
    </source>
</evidence>
<comment type="caution">
    <text evidence="2">The sequence shown here is derived from an EMBL/GenBank/DDBJ whole genome shotgun (WGS) entry which is preliminary data.</text>
</comment>
<sequence>MLHSEDMTGHAIIGEAAVNLAVREQDITVNALISELSAMLQADCSHLREQSIKGAIKWLREHLSVSAKLTGKDNWMLTDAGHSGSASKESTIRLLADDDDVR</sequence>
<evidence type="ECO:0000313" key="3">
    <source>
        <dbReference type="Proteomes" id="UP000030853"/>
    </source>
</evidence>
<gene>
    <name evidence="2" type="ORF">QU24_02330</name>
</gene>
<reference evidence="2 3" key="1">
    <citation type="submission" date="2014-11" db="EMBL/GenBank/DDBJ databases">
        <title>Genome sequencing of Pantoea rodasii ND03.</title>
        <authorList>
            <person name="Muhamad Yunos N.Y."/>
            <person name="Chan K.-G."/>
        </authorList>
    </citation>
    <scope>NUCLEOTIDE SEQUENCE [LARGE SCALE GENOMIC DNA]</scope>
    <source>
        <strain evidence="2 3">ND03</strain>
    </source>
</reference>
<proteinExistence type="predicted"/>
<organism evidence="2 3">
    <name type="scientific">Pantoea rodasii</name>
    <dbReference type="NCBI Taxonomy" id="1076549"/>
    <lineage>
        <taxon>Bacteria</taxon>
        <taxon>Pseudomonadati</taxon>
        <taxon>Pseudomonadota</taxon>
        <taxon>Gammaproteobacteria</taxon>
        <taxon>Enterobacterales</taxon>
        <taxon>Erwiniaceae</taxon>
        <taxon>Pantoea</taxon>
    </lineage>
</organism>
<accession>A0A0B1RDI1</accession>
<dbReference type="EMBL" id="JTJJ01000011">
    <property type="protein sequence ID" value="KHJ69711.1"/>
    <property type="molecule type" value="Genomic_DNA"/>
</dbReference>
<dbReference type="AlphaFoldDB" id="A0A0B1RDI1"/>
<protein>
    <submittedName>
        <fullName evidence="2">Uncharacterized protein</fullName>
    </submittedName>
</protein>
<dbReference type="RefSeq" id="WP_039327988.1">
    <property type="nucleotide sequence ID" value="NZ_JTJJ01000011.1"/>
</dbReference>
<evidence type="ECO:0000256" key="1">
    <source>
        <dbReference type="SAM" id="MobiDB-lite"/>
    </source>
</evidence>
<dbReference type="Proteomes" id="UP000030853">
    <property type="component" value="Unassembled WGS sequence"/>
</dbReference>